<dbReference type="InterPro" id="IPR026823">
    <property type="entry name" value="cEGF"/>
</dbReference>
<dbReference type="Pfam" id="PF24532">
    <property type="entry name" value="FIBL-2"/>
    <property type="match status" value="1"/>
</dbReference>
<evidence type="ECO:0000256" key="12">
    <source>
        <dbReference type="SAM" id="MobiDB-lite"/>
    </source>
</evidence>
<evidence type="ECO:0000256" key="9">
    <source>
        <dbReference type="ARBA" id="ARBA00023157"/>
    </source>
</evidence>
<reference evidence="17" key="1">
    <citation type="submission" date="2025-08" db="UniProtKB">
        <authorList>
            <consortium name="RefSeq"/>
        </authorList>
    </citation>
    <scope>IDENTIFICATION</scope>
    <source>
        <tissue evidence="17">Blood</tissue>
    </source>
</reference>
<dbReference type="PROSITE" id="PS01177">
    <property type="entry name" value="ANAPHYLATOXIN_1"/>
    <property type="match status" value="1"/>
</dbReference>
<dbReference type="PROSITE" id="PS50026">
    <property type="entry name" value="EGF_3"/>
    <property type="match status" value="2"/>
</dbReference>
<comment type="subcellular location">
    <subcellularLocation>
        <location evidence="1">Secreted</location>
        <location evidence="1">Extracellular space</location>
        <location evidence="1">Extracellular matrix</location>
    </subcellularLocation>
</comment>
<evidence type="ECO:0000256" key="7">
    <source>
        <dbReference type="ARBA" id="ARBA00022737"/>
    </source>
</evidence>
<dbReference type="PANTHER" id="PTHR24050:SF28">
    <property type="entry name" value="UROMODULIN-LIKE"/>
    <property type="match status" value="1"/>
</dbReference>
<gene>
    <name evidence="17" type="primary">FBLN2</name>
</gene>
<evidence type="ECO:0000256" key="5">
    <source>
        <dbReference type="ARBA" id="ARBA00022536"/>
    </source>
</evidence>
<dbReference type="FunFam" id="2.10.25.10:FF:000564">
    <property type="entry name" value="Fibulin 2"/>
    <property type="match status" value="1"/>
</dbReference>
<dbReference type="Gene3D" id="2.10.25.10">
    <property type="entry name" value="Laminin"/>
    <property type="match status" value="8"/>
</dbReference>
<keyword evidence="9" id="KW-1015">Disulfide bond</keyword>
<keyword evidence="16" id="KW-1185">Reference proteome</keyword>
<comment type="similarity">
    <text evidence="2">Belongs to the fibulin family.</text>
</comment>
<dbReference type="RefSeq" id="XP_010860828.1">
    <property type="nucleotide sequence ID" value="XM_010862526.1"/>
</dbReference>
<dbReference type="FunFam" id="2.10.25.10:FF:000578">
    <property type="entry name" value="Fibulin 2"/>
    <property type="match status" value="1"/>
</dbReference>
<dbReference type="GO" id="GO:0005576">
    <property type="term" value="C:extracellular region"/>
    <property type="evidence" value="ECO:0007669"/>
    <property type="project" value="InterPro"/>
</dbReference>
<dbReference type="InterPro" id="IPR052235">
    <property type="entry name" value="Nephronectin_domain"/>
</dbReference>
<dbReference type="PANTHER" id="PTHR24050">
    <property type="entry name" value="PA14 DOMAIN-CONTAINING PROTEIN"/>
    <property type="match status" value="1"/>
</dbReference>
<keyword evidence="3" id="KW-0964">Secreted</keyword>
<feature type="compositionally biased region" description="Basic and acidic residues" evidence="12">
    <location>
        <begin position="306"/>
        <end position="315"/>
    </location>
</feature>
<name>A0A6P3J2P9_BISBB</name>
<dbReference type="FunFam" id="2.10.25.10:FF:000108">
    <property type="entry name" value="Fibulin-1"/>
    <property type="match status" value="2"/>
</dbReference>
<dbReference type="FunFam" id="2.10.25.10:FF:000010">
    <property type="entry name" value="Pro-epidermal growth factor"/>
    <property type="match status" value="1"/>
</dbReference>
<evidence type="ECO:0000256" key="1">
    <source>
        <dbReference type="ARBA" id="ARBA00004498"/>
    </source>
</evidence>
<dbReference type="InterPro" id="IPR001881">
    <property type="entry name" value="EGF-like_Ca-bd_dom"/>
</dbReference>
<feature type="domain" description="Anaphylatoxin-like" evidence="14">
    <location>
        <begin position="464"/>
        <end position="495"/>
    </location>
</feature>
<keyword evidence="10" id="KW-0325">Glycoprotein</keyword>
<feature type="compositionally biased region" description="Basic and acidic residues" evidence="12">
    <location>
        <begin position="267"/>
        <end position="278"/>
    </location>
</feature>
<evidence type="ECO:0000259" key="15">
    <source>
        <dbReference type="PROSITE" id="PS50026"/>
    </source>
</evidence>
<dbReference type="Pfam" id="PF12662">
    <property type="entry name" value="cEGF"/>
    <property type="match status" value="1"/>
</dbReference>
<organism evidence="16 17">
    <name type="scientific">Bison bison bison</name>
    <name type="common">North American plains bison</name>
    <dbReference type="NCBI Taxonomy" id="43346"/>
    <lineage>
        <taxon>Eukaryota</taxon>
        <taxon>Metazoa</taxon>
        <taxon>Chordata</taxon>
        <taxon>Craniata</taxon>
        <taxon>Vertebrata</taxon>
        <taxon>Euteleostomi</taxon>
        <taxon>Mammalia</taxon>
        <taxon>Eutheria</taxon>
        <taxon>Laurasiatheria</taxon>
        <taxon>Artiodactyla</taxon>
        <taxon>Ruminantia</taxon>
        <taxon>Pecora</taxon>
        <taxon>Bovidae</taxon>
        <taxon>Bovinae</taxon>
        <taxon>Bison</taxon>
    </lineage>
</organism>
<dbReference type="Pfam" id="PF14670">
    <property type="entry name" value="FXa_inhibition"/>
    <property type="match status" value="1"/>
</dbReference>
<dbReference type="CTD" id="2199"/>
<feature type="region of interest" description="Disordered" evidence="12">
    <location>
        <begin position="754"/>
        <end position="773"/>
    </location>
</feature>
<evidence type="ECO:0000256" key="10">
    <source>
        <dbReference type="ARBA" id="ARBA00023180"/>
    </source>
</evidence>
<dbReference type="InterPro" id="IPR009030">
    <property type="entry name" value="Growth_fac_rcpt_cys_sf"/>
</dbReference>
<evidence type="ECO:0000256" key="2">
    <source>
        <dbReference type="ARBA" id="ARBA00006127"/>
    </source>
</evidence>
<dbReference type="InterPro" id="IPR049883">
    <property type="entry name" value="NOTCH1_EGF-like"/>
</dbReference>
<feature type="chain" id="PRO_5027758926" evidence="13">
    <location>
        <begin position="27"/>
        <end position="1316"/>
    </location>
</feature>
<proteinExistence type="inferred from homology"/>
<feature type="region of interest" description="Disordered" evidence="12">
    <location>
        <begin position="250"/>
        <end position="315"/>
    </location>
</feature>
<dbReference type="Pfam" id="PF07645">
    <property type="entry name" value="EGF_CA"/>
    <property type="match status" value="5"/>
</dbReference>
<keyword evidence="7" id="KW-0677">Repeat</keyword>
<dbReference type="PROSITE" id="PS01178">
    <property type="entry name" value="ANAPHYLATOXIN_2"/>
    <property type="match status" value="3"/>
</dbReference>
<feature type="domain" description="Anaphylatoxin-like" evidence="14">
    <location>
        <begin position="421"/>
        <end position="456"/>
    </location>
</feature>
<dbReference type="InterPro" id="IPR000152">
    <property type="entry name" value="EGF-type_Asp/Asn_hydroxyl_site"/>
</dbReference>
<dbReference type="PROSITE" id="PS01186">
    <property type="entry name" value="EGF_2"/>
    <property type="match status" value="3"/>
</dbReference>
<keyword evidence="5 11" id="KW-0245">EGF-like domain</keyword>
<dbReference type="Pfam" id="PF22914">
    <property type="entry name" value="Fibulin_C"/>
    <property type="match status" value="1"/>
</dbReference>
<dbReference type="CDD" id="cd00054">
    <property type="entry name" value="EGF_CA"/>
    <property type="match status" value="6"/>
</dbReference>
<dbReference type="KEGG" id="bbis:105004798"/>
<dbReference type="SMART" id="SM00181">
    <property type="entry name" value="EGF"/>
    <property type="match status" value="9"/>
</dbReference>
<dbReference type="Proteomes" id="UP000515208">
    <property type="component" value="Unplaced"/>
</dbReference>
<dbReference type="SMART" id="SM00104">
    <property type="entry name" value="ANATO"/>
    <property type="match status" value="3"/>
</dbReference>
<dbReference type="GO" id="GO:0005509">
    <property type="term" value="F:calcium ion binding"/>
    <property type="evidence" value="ECO:0007669"/>
    <property type="project" value="InterPro"/>
</dbReference>
<evidence type="ECO:0000256" key="11">
    <source>
        <dbReference type="PROSITE-ProRule" id="PRU00076"/>
    </source>
</evidence>
<comment type="caution">
    <text evidence="11">Lacks conserved residue(s) required for the propagation of feature annotation.</text>
</comment>
<keyword evidence="6 13" id="KW-0732">Signal</keyword>
<protein>
    <submittedName>
        <fullName evidence="17">Fibulin-2</fullName>
    </submittedName>
</protein>
<dbReference type="PROSITE" id="PS00010">
    <property type="entry name" value="ASX_HYDROXYL"/>
    <property type="match status" value="3"/>
</dbReference>
<dbReference type="SUPFAM" id="SSF57196">
    <property type="entry name" value="EGF/Laminin"/>
    <property type="match status" value="2"/>
</dbReference>
<dbReference type="Pfam" id="PF01821">
    <property type="entry name" value="ANATO"/>
    <property type="match status" value="2"/>
</dbReference>
<feature type="signal peptide" evidence="13">
    <location>
        <begin position="1"/>
        <end position="26"/>
    </location>
</feature>
<evidence type="ECO:0000313" key="17">
    <source>
        <dbReference type="RefSeq" id="XP_010860828.1"/>
    </source>
</evidence>
<dbReference type="SUPFAM" id="SSF57184">
    <property type="entry name" value="Growth factor receptor domain"/>
    <property type="match status" value="3"/>
</dbReference>
<evidence type="ECO:0000313" key="16">
    <source>
        <dbReference type="Proteomes" id="UP000515208"/>
    </source>
</evidence>
<sequence>MARLGEPMGAWLALALALALSPGGAAAPGQDCTGVECPPLENCIEDALEPGACCATCVQRGCACEGYQYYDCLQGGFVRGRVPAGQSYFVDFGSTECSCPPGGGKISCQFMPCPELPPNCIEAVVAADSCPQCGQVGCVHSGHKYAAGHTVRLAPCRACHCPDAGGELICYPLPGCHGDAAPGNTSDAEDGDPERHYEDPYSYDQEVAEAEALAGELQAGAGGPAALGGGGQPPSALQATLWPAALPRPTAAAALGPPAPVQAKARRVTDDGQEDREAPAVQEQLAAGGPRGLDGRPTAGPMPAHPVREEGAEARAGVEENLIPDVQATHRSAGPPPTFSMPNILLTETTQGPPEAPTEPSAHAALTTLQQETARAPPTQEVPQQPAGPRSRLEEEEDPNSVHSVPRAGLEVSTKDLIETCCAAGQQWAIDSDECLDIPESGAEGDACRTAQKHCCVSYLKEKSCMAGVLGAKEGEACGDEDSDTCGVSLYKQCCDCCGLGLRVRAEGQSCESNPNLGYPCNHVMLSCCEGEDPLIVPEVRRPPEPEAVPRRVSEAELASREALSLGTETELPNSLPGDDQDECLLLPGELCQHLCINTVGSYRCACFPGFSLQDDGRTCRPEGGPPKPEAAEESAQRPESAQVAPNTIALPVPQPNTCQGKPGRGQAGSPPGLGMSKVALPRGASARGGWLNSLSALPGVRAAPAPPGAGLPKPECAAGALGAWDHADPMIATWPQRSDPPLFQPWVKPGQQAVPSAGCRGEPGRGGGGPGPPAVKAVVSSLAPTRSDLQPQHLCLPWSPVELECLRSMGFSSCDLSLDQDECLLGTHDCNRRQFCVNTLGSFYCVNHTVLCAEGFILNMHRKCVDINECVTDLHTCSRREHCVNTVGSFHCYKALTCEPGYRLEDGECTDVDECELGTHNCQAGAVCHNTKGSFYCQARQRCLEGFLQDPEGNCVGPPPADVNECETGVHRCGEGQVCHNLPGSYRCDCKPGFQRDAFGRTCIDVNECWTSPTRLCQHSAGLCADVNECEAQRCSQECANIYGSYQCYCRQGYQLAEDGHTCTDIDECAQGASILCTFRCINVPGSYQCTCPERGYTMTANGRSCKDLDECTLGTHNCSEAETCHNIQGGFRCLRFDCPPNYVRVSETKCERALCHDFLECQNAPARITHYRLNFQTGLLVPAHIFRISPVPAFAGDTIALTITKGNEEGYFGTRRLNAYTGVVFLQRTVREPRDFALDVEMKLWRQGSVTTFLAKMHIFFTTFALWQFQAIAGAPWKGSEDRRLDMATKTGKSDHPHRQCQGYVDTWQESPAE</sequence>
<evidence type="ECO:0000259" key="14">
    <source>
        <dbReference type="PROSITE" id="PS01178"/>
    </source>
</evidence>
<dbReference type="FunFam" id="2.10.25.10:FF:000139">
    <property type="entry name" value="Fibulin-1"/>
    <property type="match status" value="1"/>
</dbReference>
<feature type="domain" description="EGF-like" evidence="15">
    <location>
        <begin position="963"/>
        <end position="1005"/>
    </location>
</feature>
<evidence type="ECO:0000256" key="8">
    <source>
        <dbReference type="ARBA" id="ARBA00022837"/>
    </source>
</evidence>
<dbReference type="FunFam" id="2.10.25.10:FF:000078">
    <property type="entry name" value="Fibulin-1"/>
    <property type="match status" value="2"/>
</dbReference>
<accession>A0A6P3J2P9</accession>
<feature type="region of interest" description="Disordered" evidence="12">
    <location>
        <begin position="616"/>
        <end position="680"/>
    </location>
</feature>
<dbReference type="InterPro" id="IPR056612">
    <property type="entry name" value="FIBL-2_dom"/>
</dbReference>
<keyword evidence="8" id="KW-0106">Calcium</keyword>
<dbReference type="GeneID" id="105004798"/>
<dbReference type="InterPro" id="IPR000742">
    <property type="entry name" value="EGF"/>
</dbReference>
<dbReference type="InterPro" id="IPR018097">
    <property type="entry name" value="EGF_Ca-bd_CS"/>
</dbReference>
<dbReference type="SMART" id="SM00179">
    <property type="entry name" value="EGF_CA"/>
    <property type="match status" value="8"/>
</dbReference>
<evidence type="ECO:0000256" key="6">
    <source>
        <dbReference type="ARBA" id="ARBA00022729"/>
    </source>
</evidence>
<feature type="region of interest" description="Disordered" evidence="12">
    <location>
        <begin position="328"/>
        <end position="407"/>
    </location>
</feature>
<evidence type="ECO:0000256" key="3">
    <source>
        <dbReference type="ARBA" id="ARBA00022525"/>
    </source>
</evidence>
<feature type="domain" description="Anaphylatoxin-like" evidence="14">
    <location>
        <begin position="497"/>
        <end position="529"/>
    </location>
</feature>
<keyword evidence="4" id="KW-0272">Extracellular matrix</keyword>
<evidence type="ECO:0000256" key="13">
    <source>
        <dbReference type="SAM" id="SignalP"/>
    </source>
</evidence>
<feature type="domain" description="EGF-like" evidence="15">
    <location>
        <begin position="580"/>
        <end position="621"/>
    </location>
</feature>
<dbReference type="PROSITE" id="PS01187">
    <property type="entry name" value="EGF_CA"/>
    <property type="match status" value="4"/>
</dbReference>
<evidence type="ECO:0000256" key="4">
    <source>
        <dbReference type="ARBA" id="ARBA00022530"/>
    </source>
</evidence>
<dbReference type="InterPro" id="IPR000020">
    <property type="entry name" value="Anaphylatoxin/fibulin"/>
</dbReference>
<dbReference type="OrthoDB" id="4062651at2759"/>
<dbReference type="CDD" id="cd00017">
    <property type="entry name" value="ANATO"/>
    <property type="match status" value="2"/>
</dbReference>
<dbReference type="InterPro" id="IPR055088">
    <property type="entry name" value="Fibulin_C"/>
</dbReference>